<organism evidence="3 4">
    <name type="scientific">Paenibacillus abyssi</name>
    <dbReference type="NCBI Taxonomy" id="1340531"/>
    <lineage>
        <taxon>Bacteria</taxon>
        <taxon>Bacillati</taxon>
        <taxon>Bacillota</taxon>
        <taxon>Bacilli</taxon>
        <taxon>Bacillales</taxon>
        <taxon>Paenibacillaceae</taxon>
        <taxon>Paenibacillus</taxon>
    </lineage>
</organism>
<sequence length="514" mass="58324">MRKSLLIVLSVIMIAVIVTACSGGGNNTPQNTNTGGAEPTETNTNANVNQPEDDGEKPVLRQLMQYNRFDPNDYYVGTFLKEATGYEVKYDQLPVENFDEKLNLLMANQEPYDFMKLNPIQFAHLASSGALEPLDELVETYGTNMKQVISESSWNGAKVNGQIMAIPESSASGLTLGYALLYRQDWLEELNLQAPTNLDELYNVLKEVKDKKNVIPMTGGKDPFQGEIGSALGWDYGLDTQFKEQDGKIIHMVEDPTTKDYLAYMNKLYTEGLLDAEWAINQSNTLIEKFTGGKAFMYREGWWNAANINNAMATNFPDAKIGILPYLKDSEGNASARASGGITFYIAIPKWAPNKEEAMKYLDLKLDEEIFKEATIGKEGVHHEVQDGKYFPILPIFDDQYNFGSDYLTGNDEEKYPVYWQARVRKNEFVQNYFETFQENGKDIMYYDALTFAPPIENISKHKQKLHKYVEDEFIKFITGAESLDNYDRFVEQWRADGGDEMIQAANDWFATVQ</sequence>
<feature type="compositionally biased region" description="Low complexity" evidence="1">
    <location>
        <begin position="27"/>
        <end position="36"/>
    </location>
</feature>
<dbReference type="InterPro" id="IPR006059">
    <property type="entry name" value="SBP"/>
</dbReference>
<keyword evidence="2" id="KW-0732">Signal</keyword>
<dbReference type="PROSITE" id="PS51257">
    <property type="entry name" value="PROKAR_LIPOPROTEIN"/>
    <property type="match status" value="1"/>
</dbReference>
<evidence type="ECO:0000256" key="2">
    <source>
        <dbReference type="SAM" id="SignalP"/>
    </source>
</evidence>
<dbReference type="PANTHER" id="PTHR43649:SF17">
    <property type="entry name" value="ABC TRANSPORTER SOLUTE BINDING PROTEIN-SUGAR TRANSPORT"/>
    <property type="match status" value="1"/>
</dbReference>
<feature type="signal peptide" evidence="2">
    <location>
        <begin position="1"/>
        <end position="20"/>
    </location>
</feature>
<dbReference type="Pfam" id="PF01547">
    <property type="entry name" value="SBP_bac_1"/>
    <property type="match status" value="1"/>
</dbReference>
<reference evidence="3" key="1">
    <citation type="journal article" date="2014" name="Int. J. Syst. Evol. Microbiol.">
        <title>Complete genome sequence of Corynebacterium casei LMG S-19264T (=DSM 44701T), isolated from a smear-ripened cheese.</title>
        <authorList>
            <consortium name="US DOE Joint Genome Institute (JGI-PGF)"/>
            <person name="Walter F."/>
            <person name="Albersmeier A."/>
            <person name="Kalinowski J."/>
            <person name="Ruckert C."/>
        </authorList>
    </citation>
    <scope>NUCLEOTIDE SEQUENCE</scope>
    <source>
        <strain evidence="3">CGMCC 1.12987</strain>
    </source>
</reference>
<feature type="compositionally biased region" description="Polar residues" evidence="1">
    <location>
        <begin position="40"/>
        <end position="50"/>
    </location>
</feature>
<dbReference type="AlphaFoldDB" id="A0A917CPJ8"/>
<proteinExistence type="predicted"/>
<accession>A0A917CPJ8</accession>
<evidence type="ECO:0000313" key="3">
    <source>
        <dbReference type="EMBL" id="GGF94448.1"/>
    </source>
</evidence>
<dbReference type="Proteomes" id="UP000644756">
    <property type="component" value="Unassembled WGS sequence"/>
</dbReference>
<evidence type="ECO:0000256" key="1">
    <source>
        <dbReference type="SAM" id="MobiDB-lite"/>
    </source>
</evidence>
<dbReference type="Gene3D" id="3.40.190.10">
    <property type="entry name" value="Periplasmic binding protein-like II"/>
    <property type="match status" value="3"/>
</dbReference>
<reference evidence="3" key="2">
    <citation type="submission" date="2020-09" db="EMBL/GenBank/DDBJ databases">
        <authorList>
            <person name="Sun Q."/>
            <person name="Zhou Y."/>
        </authorList>
    </citation>
    <scope>NUCLEOTIDE SEQUENCE</scope>
    <source>
        <strain evidence="3">CGMCC 1.12987</strain>
    </source>
</reference>
<comment type="caution">
    <text evidence="3">The sequence shown here is derived from an EMBL/GenBank/DDBJ whole genome shotgun (WGS) entry which is preliminary data.</text>
</comment>
<dbReference type="RefSeq" id="WP_188529572.1">
    <property type="nucleotide sequence ID" value="NZ_BMGR01000003.1"/>
</dbReference>
<name>A0A917CPJ8_9BACL</name>
<feature type="region of interest" description="Disordered" evidence="1">
    <location>
        <begin position="24"/>
        <end position="55"/>
    </location>
</feature>
<dbReference type="EMBL" id="BMGR01000003">
    <property type="protein sequence ID" value="GGF94448.1"/>
    <property type="molecule type" value="Genomic_DNA"/>
</dbReference>
<feature type="chain" id="PRO_5036851042" evidence="2">
    <location>
        <begin position="21"/>
        <end position="514"/>
    </location>
</feature>
<protein>
    <submittedName>
        <fullName evidence="3">Sugar ABC transporter substrate-binding protein</fullName>
    </submittedName>
</protein>
<evidence type="ECO:0000313" key="4">
    <source>
        <dbReference type="Proteomes" id="UP000644756"/>
    </source>
</evidence>
<dbReference type="SUPFAM" id="SSF53850">
    <property type="entry name" value="Periplasmic binding protein-like II"/>
    <property type="match status" value="1"/>
</dbReference>
<gene>
    <name evidence="3" type="ORF">GCM10010916_09760</name>
</gene>
<keyword evidence="4" id="KW-1185">Reference proteome</keyword>
<dbReference type="InterPro" id="IPR050490">
    <property type="entry name" value="Bact_solute-bd_prot1"/>
</dbReference>
<dbReference type="PANTHER" id="PTHR43649">
    <property type="entry name" value="ARABINOSE-BINDING PROTEIN-RELATED"/>
    <property type="match status" value="1"/>
</dbReference>